<dbReference type="OrthoDB" id="10009520at2759"/>
<reference evidence="1 2" key="1">
    <citation type="submission" date="2019-03" db="EMBL/GenBank/DDBJ databases">
        <title>Single cell metagenomics reveals metabolic interactions within the superorganism composed of flagellate Streblomastix strix and complex community of Bacteroidetes bacteria on its surface.</title>
        <authorList>
            <person name="Treitli S.C."/>
            <person name="Kolisko M."/>
            <person name="Husnik F."/>
            <person name="Keeling P."/>
            <person name="Hampl V."/>
        </authorList>
    </citation>
    <scope>NUCLEOTIDE SEQUENCE [LARGE SCALE GENOMIC DNA]</scope>
    <source>
        <strain evidence="1">ST1C</strain>
    </source>
</reference>
<gene>
    <name evidence="1" type="ORF">EZS28_015861</name>
</gene>
<dbReference type="Gene3D" id="1.20.120.1750">
    <property type="match status" value="1"/>
</dbReference>
<comment type="caution">
    <text evidence="1">The sequence shown here is derived from an EMBL/GenBank/DDBJ whole genome shotgun (WGS) entry which is preliminary data.</text>
</comment>
<organism evidence="1 2">
    <name type="scientific">Streblomastix strix</name>
    <dbReference type="NCBI Taxonomy" id="222440"/>
    <lineage>
        <taxon>Eukaryota</taxon>
        <taxon>Metamonada</taxon>
        <taxon>Preaxostyla</taxon>
        <taxon>Oxymonadida</taxon>
        <taxon>Streblomastigidae</taxon>
        <taxon>Streblomastix</taxon>
    </lineage>
</organism>
<dbReference type="AlphaFoldDB" id="A0A5J4W1D6"/>
<sequence>MEPQIIDLDRQEEANKSLRLACQVAVEEVLIRHCPKCNFPTFKDRGNNAITCQNGCHWCYACGKGYNSNREVYDHFGKPPTNCPMNEDSRIEDKRRIREAAEKAVRDWKAKNPDFAYLTIDINEFAPQ</sequence>
<dbReference type="EMBL" id="SNRW01003914">
    <property type="protein sequence ID" value="KAA6388612.1"/>
    <property type="molecule type" value="Genomic_DNA"/>
</dbReference>
<accession>A0A5J4W1D6</accession>
<evidence type="ECO:0000313" key="1">
    <source>
        <dbReference type="EMBL" id="KAA6388612.1"/>
    </source>
</evidence>
<dbReference type="SUPFAM" id="SSF57850">
    <property type="entry name" value="RING/U-box"/>
    <property type="match status" value="1"/>
</dbReference>
<protein>
    <submittedName>
        <fullName evidence="1">Uncharacterized protein</fullName>
    </submittedName>
</protein>
<proteinExistence type="predicted"/>
<name>A0A5J4W1D6_9EUKA</name>
<dbReference type="Proteomes" id="UP000324800">
    <property type="component" value="Unassembled WGS sequence"/>
</dbReference>
<dbReference type="Pfam" id="PF26200">
    <property type="entry name" value="Rcat_RNF216"/>
    <property type="match status" value="1"/>
</dbReference>
<evidence type="ECO:0000313" key="2">
    <source>
        <dbReference type="Proteomes" id="UP000324800"/>
    </source>
</evidence>